<keyword evidence="3" id="KW-1185">Reference proteome</keyword>
<proteinExistence type="predicted"/>
<comment type="caution">
    <text evidence="2">The sequence shown here is derived from an EMBL/GenBank/DDBJ whole genome shotgun (WGS) entry which is preliminary data.</text>
</comment>
<dbReference type="Proteomes" id="UP000625976">
    <property type="component" value="Unassembled WGS sequence"/>
</dbReference>
<reference evidence="2" key="1">
    <citation type="journal article" date="2014" name="Int. J. Syst. Evol. Microbiol.">
        <title>Complete genome sequence of Corynebacterium casei LMG S-19264T (=DSM 44701T), isolated from a smear-ripened cheese.</title>
        <authorList>
            <consortium name="US DOE Joint Genome Institute (JGI-PGF)"/>
            <person name="Walter F."/>
            <person name="Albersmeier A."/>
            <person name="Kalinowski J."/>
            <person name="Ruckert C."/>
        </authorList>
    </citation>
    <scope>NUCLEOTIDE SEQUENCE</scope>
    <source>
        <strain evidence="2">CGMCC 1.12751</strain>
    </source>
</reference>
<keyword evidence="1" id="KW-0812">Transmembrane</keyword>
<evidence type="ECO:0000313" key="2">
    <source>
        <dbReference type="EMBL" id="GGG52074.1"/>
    </source>
</evidence>
<feature type="transmembrane region" description="Helical" evidence="1">
    <location>
        <begin position="29"/>
        <end position="54"/>
    </location>
</feature>
<evidence type="ECO:0000313" key="3">
    <source>
        <dbReference type="Proteomes" id="UP000625976"/>
    </source>
</evidence>
<sequence>MELTNINTKAGILGGTLLSMVFNISLDDILFTVVMASIGASASYVVSKFLNFIFRYFKK</sequence>
<accession>A0A917GNT9</accession>
<keyword evidence="1" id="KW-1133">Transmembrane helix</keyword>
<name>A0A917GNT9_9FLAO</name>
<dbReference type="RefSeq" id="WP_188465206.1">
    <property type="nucleotide sequence ID" value="NZ_BMFQ01000003.1"/>
</dbReference>
<evidence type="ECO:0000256" key="1">
    <source>
        <dbReference type="SAM" id="Phobius"/>
    </source>
</evidence>
<reference evidence="2" key="2">
    <citation type="submission" date="2020-09" db="EMBL/GenBank/DDBJ databases">
        <authorList>
            <person name="Sun Q."/>
            <person name="Zhou Y."/>
        </authorList>
    </citation>
    <scope>NUCLEOTIDE SEQUENCE</scope>
    <source>
        <strain evidence="2">CGMCC 1.12751</strain>
    </source>
</reference>
<organism evidence="2 3">
    <name type="scientific">Bizionia arctica</name>
    <dbReference type="NCBI Taxonomy" id="1495645"/>
    <lineage>
        <taxon>Bacteria</taxon>
        <taxon>Pseudomonadati</taxon>
        <taxon>Bacteroidota</taxon>
        <taxon>Flavobacteriia</taxon>
        <taxon>Flavobacteriales</taxon>
        <taxon>Flavobacteriaceae</taxon>
        <taxon>Bizionia</taxon>
    </lineage>
</organism>
<dbReference type="EMBL" id="BMFQ01000003">
    <property type="protein sequence ID" value="GGG52074.1"/>
    <property type="molecule type" value="Genomic_DNA"/>
</dbReference>
<keyword evidence="1" id="KW-0472">Membrane</keyword>
<gene>
    <name evidence="2" type="ORF">GCM10010976_24020</name>
</gene>
<protein>
    <submittedName>
        <fullName evidence="2">Uncharacterized protein</fullName>
    </submittedName>
</protein>
<dbReference type="AlphaFoldDB" id="A0A917GNT9"/>